<dbReference type="Gramene" id="Pp3c6_1180V3.2">
    <property type="protein sequence ID" value="Pp3c6_1180V3.2"/>
    <property type="gene ID" value="Pp3c6_1180"/>
</dbReference>
<feature type="compositionally biased region" description="Basic residues" evidence="2">
    <location>
        <begin position="1"/>
        <end position="16"/>
    </location>
</feature>
<dbReference type="GO" id="GO:0005737">
    <property type="term" value="C:cytoplasm"/>
    <property type="evidence" value="ECO:0000318"/>
    <property type="project" value="GO_Central"/>
</dbReference>
<dbReference type="RefSeq" id="XP_024377911.1">
    <property type="nucleotide sequence ID" value="XM_024522143.2"/>
</dbReference>
<dbReference type="EnsemblPlants" id="Pp3c6_1180V3.3">
    <property type="protein sequence ID" value="Pp3c6_1180V3.3"/>
    <property type="gene ID" value="Pp3c6_1180"/>
</dbReference>
<feature type="compositionally biased region" description="Polar residues" evidence="2">
    <location>
        <begin position="109"/>
        <end position="118"/>
    </location>
</feature>
<organism evidence="3">
    <name type="scientific">Physcomitrium patens</name>
    <name type="common">Spreading-leaved earth moss</name>
    <name type="synonym">Physcomitrella patens</name>
    <dbReference type="NCBI Taxonomy" id="3218"/>
    <lineage>
        <taxon>Eukaryota</taxon>
        <taxon>Viridiplantae</taxon>
        <taxon>Streptophyta</taxon>
        <taxon>Embryophyta</taxon>
        <taxon>Bryophyta</taxon>
        <taxon>Bryophytina</taxon>
        <taxon>Bryopsida</taxon>
        <taxon>Funariidae</taxon>
        <taxon>Funariales</taxon>
        <taxon>Funariaceae</taxon>
        <taxon>Physcomitrium</taxon>
    </lineage>
</organism>
<keyword evidence="1" id="KW-0175">Coiled coil</keyword>
<dbReference type="GO" id="GO:0016460">
    <property type="term" value="C:myosin II complex"/>
    <property type="evidence" value="ECO:0000318"/>
    <property type="project" value="GO_Central"/>
</dbReference>
<evidence type="ECO:0000256" key="1">
    <source>
        <dbReference type="SAM" id="Coils"/>
    </source>
</evidence>
<feature type="compositionally biased region" description="Polar residues" evidence="2">
    <location>
        <begin position="36"/>
        <end position="51"/>
    </location>
</feature>
<feature type="compositionally biased region" description="Polar residues" evidence="2">
    <location>
        <begin position="62"/>
        <end position="85"/>
    </location>
</feature>
<feature type="compositionally biased region" description="Basic and acidic residues" evidence="2">
    <location>
        <begin position="99"/>
        <end position="108"/>
    </location>
</feature>
<dbReference type="OrthoDB" id="10255522at2759"/>
<dbReference type="GeneID" id="112283466"/>
<gene>
    <name evidence="4" type="primary">LOC112283466</name>
    <name evidence="3" type="ORF">PHYPA_008359</name>
</gene>
<dbReference type="PaxDb" id="3218-PP1S77_24V6.1"/>
<dbReference type="Gramene" id="Pp3c6_1180V3.4">
    <property type="protein sequence ID" value="Pp3c6_1180V3.4"/>
    <property type="gene ID" value="Pp3c6_1180"/>
</dbReference>
<dbReference type="PANTHER" id="PTHR23159:SF31">
    <property type="entry name" value="CENTROSOME-ASSOCIATED PROTEIN CEP250 ISOFORM X1"/>
    <property type="match status" value="1"/>
</dbReference>
<dbReference type="AlphaFoldDB" id="A0A2K1KDY4"/>
<dbReference type="EnsemblPlants" id="Pp3c6_1180V3.4">
    <property type="protein sequence ID" value="Pp3c6_1180V3.4"/>
    <property type="gene ID" value="Pp3c6_1180"/>
</dbReference>
<dbReference type="PANTHER" id="PTHR23159">
    <property type="entry name" value="CENTROSOMAL PROTEIN 2"/>
    <property type="match status" value="1"/>
</dbReference>
<reference evidence="3 5" key="2">
    <citation type="journal article" date="2018" name="Plant J.">
        <title>The Physcomitrella patens chromosome-scale assembly reveals moss genome structure and evolution.</title>
        <authorList>
            <person name="Lang D."/>
            <person name="Ullrich K.K."/>
            <person name="Murat F."/>
            <person name="Fuchs J."/>
            <person name="Jenkins J."/>
            <person name="Haas F.B."/>
            <person name="Piednoel M."/>
            <person name="Gundlach H."/>
            <person name="Van Bel M."/>
            <person name="Meyberg R."/>
            <person name="Vives C."/>
            <person name="Morata J."/>
            <person name="Symeonidi A."/>
            <person name="Hiss M."/>
            <person name="Muchero W."/>
            <person name="Kamisugi Y."/>
            <person name="Saleh O."/>
            <person name="Blanc G."/>
            <person name="Decker E.L."/>
            <person name="van Gessel N."/>
            <person name="Grimwood J."/>
            <person name="Hayes R.D."/>
            <person name="Graham S.W."/>
            <person name="Gunter L.E."/>
            <person name="McDaniel S.F."/>
            <person name="Hoernstein S.N.W."/>
            <person name="Larsson A."/>
            <person name="Li F.W."/>
            <person name="Perroud P.F."/>
            <person name="Phillips J."/>
            <person name="Ranjan P."/>
            <person name="Rokshar D.S."/>
            <person name="Rothfels C.J."/>
            <person name="Schneider L."/>
            <person name="Shu S."/>
            <person name="Stevenson D.W."/>
            <person name="Thummler F."/>
            <person name="Tillich M."/>
            <person name="Villarreal Aguilar J.C."/>
            <person name="Widiez T."/>
            <person name="Wong G.K."/>
            <person name="Wymore A."/>
            <person name="Zhang Y."/>
            <person name="Zimmer A.D."/>
            <person name="Quatrano R.S."/>
            <person name="Mayer K.F.X."/>
            <person name="Goodstein D."/>
            <person name="Casacuberta J.M."/>
            <person name="Vandepoele K."/>
            <person name="Reski R."/>
            <person name="Cuming A.C."/>
            <person name="Tuskan G.A."/>
            <person name="Maumus F."/>
            <person name="Salse J."/>
            <person name="Schmutz J."/>
            <person name="Rensing S.A."/>
        </authorList>
    </citation>
    <scope>NUCLEOTIDE SEQUENCE [LARGE SCALE GENOMIC DNA]</scope>
    <source>
        <strain evidence="4 5">cv. Gransden 2004</strain>
    </source>
</reference>
<dbReference type="RefSeq" id="XP_024377912.1">
    <property type="nucleotide sequence ID" value="XM_024522144.2"/>
</dbReference>
<evidence type="ECO:0000313" key="4">
    <source>
        <dbReference type="EnsemblPlants" id="Pp3c6_1180V3.1"/>
    </source>
</evidence>
<dbReference type="GO" id="GO:0032982">
    <property type="term" value="C:myosin filament"/>
    <property type="evidence" value="ECO:0000318"/>
    <property type="project" value="GO_Central"/>
</dbReference>
<protein>
    <submittedName>
        <fullName evidence="3 4">Uncharacterized protein</fullName>
    </submittedName>
</protein>
<dbReference type="KEGG" id="ppp:112283466"/>
<dbReference type="GO" id="GO:0000146">
    <property type="term" value="F:microfilament motor activity"/>
    <property type="evidence" value="ECO:0000318"/>
    <property type="project" value="GO_Central"/>
</dbReference>
<dbReference type="EnsemblPlants" id="Pp3c6_1180V3.2">
    <property type="protein sequence ID" value="Pp3c6_1180V3.2"/>
    <property type="gene ID" value="Pp3c6_1180"/>
</dbReference>
<proteinExistence type="predicted"/>
<name>A0A2K1KDY4_PHYPA</name>
<evidence type="ECO:0000313" key="5">
    <source>
        <dbReference type="Proteomes" id="UP000006727"/>
    </source>
</evidence>
<dbReference type="Proteomes" id="UP000006727">
    <property type="component" value="Chromosome 6"/>
</dbReference>
<dbReference type="Gene3D" id="1.20.5.1700">
    <property type="match status" value="1"/>
</dbReference>
<dbReference type="GO" id="GO:0051015">
    <property type="term" value="F:actin filament binding"/>
    <property type="evidence" value="ECO:0000318"/>
    <property type="project" value="GO_Central"/>
</dbReference>
<dbReference type="Gramene" id="Pp3c6_1180V3.3">
    <property type="protein sequence ID" value="Pp3c6_1180V3.3"/>
    <property type="gene ID" value="Pp3c6_1180"/>
</dbReference>
<dbReference type="OMA" id="HHETHEK"/>
<reference evidence="3 5" key="1">
    <citation type="journal article" date="2008" name="Science">
        <title>The Physcomitrella genome reveals evolutionary insights into the conquest of land by plants.</title>
        <authorList>
            <person name="Rensing S."/>
            <person name="Lang D."/>
            <person name="Zimmer A."/>
            <person name="Terry A."/>
            <person name="Salamov A."/>
            <person name="Shapiro H."/>
            <person name="Nishiyama T."/>
            <person name="Perroud P.-F."/>
            <person name="Lindquist E."/>
            <person name="Kamisugi Y."/>
            <person name="Tanahashi T."/>
            <person name="Sakakibara K."/>
            <person name="Fujita T."/>
            <person name="Oishi K."/>
            <person name="Shin-I T."/>
            <person name="Kuroki Y."/>
            <person name="Toyoda A."/>
            <person name="Suzuki Y."/>
            <person name="Hashimoto A."/>
            <person name="Yamaguchi K."/>
            <person name="Sugano A."/>
            <person name="Kohara Y."/>
            <person name="Fujiyama A."/>
            <person name="Anterola A."/>
            <person name="Aoki S."/>
            <person name="Ashton N."/>
            <person name="Barbazuk W.B."/>
            <person name="Barker E."/>
            <person name="Bennetzen J."/>
            <person name="Bezanilla M."/>
            <person name="Blankenship R."/>
            <person name="Cho S.H."/>
            <person name="Dutcher S."/>
            <person name="Estelle M."/>
            <person name="Fawcett J.A."/>
            <person name="Gundlach H."/>
            <person name="Hanada K."/>
            <person name="Heyl A."/>
            <person name="Hicks K.A."/>
            <person name="Hugh J."/>
            <person name="Lohr M."/>
            <person name="Mayer K."/>
            <person name="Melkozernov A."/>
            <person name="Murata T."/>
            <person name="Nelson D."/>
            <person name="Pils B."/>
            <person name="Prigge M."/>
            <person name="Reiss B."/>
            <person name="Renner T."/>
            <person name="Rombauts S."/>
            <person name="Rushton P."/>
            <person name="Sanderfoot A."/>
            <person name="Schween G."/>
            <person name="Shiu S.-H."/>
            <person name="Stueber K."/>
            <person name="Theodoulou F.L."/>
            <person name="Tu H."/>
            <person name="Van de Peer Y."/>
            <person name="Verrier P.J."/>
            <person name="Waters E."/>
            <person name="Wood A."/>
            <person name="Yang L."/>
            <person name="Cove D."/>
            <person name="Cuming A."/>
            <person name="Hasebe M."/>
            <person name="Lucas S."/>
            <person name="Mishler D.B."/>
            <person name="Reski R."/>
            <person name="Grigoriev I."/>
            <person name="Quatrano R.S."/>
            <person name="Boore J.L."/>
        </authorList>
    </citation>
    <scope>NUCLEOTIDE SEQUENCE [LARGE SCALE GENOMIC DNA]</scope>
    <source>
        <strain evidence="4 5">cv. Gransden 2004</strain>
    </source>
</reference>
<feature type="coiled-coil region" evidence="1">
    <location>
        <begin position="128"/>
        <end position="165"/>
    </location>
</feature>
<feature type="coiled-coil region" evidence="1">
    <location>
        <begin position="861"/>
        <end position="929"/>
    </location>
</feature>
<keyword evidence="5" id="KW-1185">Reference proteome</keyword>
<dbReference type="EMBL" id="ABEU02000006">
    <property type="protein sequence ID" value="PNR51985.1"/>
    <property type="molecule type" value="Genomic_DNA"/>
</dbReference>
<dbReference type="RefSeq" id="XP_024377913.1">
    <property type="nucleotide sequence ID" value="XM_024522145.2"/>
</dbReference>
<evidence type="ECO:0000313" key="3">
    <source>
        <dbReference type="EMBL" id="PNR51985.1"/>
    </source>
</evidence>
<feature type="coiled-coil region" evidence="1">
    <location>
        <begin position="203"/>
        <end position="821"/>
    </location>
</feature>
<dbReference type="RefSeq" id="XP_024377914.1">
    <property type="nucleotide sequence ID" value="XM_024522146.2"/>
</dbReference>
<dbReference type="EnsemblPlants" id="Pp3c6_1180V3.1">
    <property type="protein sequence ID" value="Pp3c6_1180V3.1"/>
    <property type="gene ID" value="Pp3c6_1180"/>
</dbReference>
<feature type="region of interest" description="Disordered" evidence="2">
    <location>
        <begin position="1"/>
        <end position="118"/>
    </location>
</feature>
<accession>A0A2K1KDY4</accession>
<dbReference type="Gramene" id="Pp3c6_1180V3.1">
    <property type="protein sequence ID" value="Pp3c6_1180V3.1"/>
    <property type="gene ID" value="Pp3c6_1180"/>
</dbReference>
<evidence type="ECO:0000256" key="2">
    <source>
        <dbReference type="SAM" id="MobiDB-lite"/>
    </source>
</evidence>
<reference evidence="4" key="3">
    <citation type="submission" date="2020-12" db="UniProtKB">
        <authorList>
            <consortium name="EnsemblPlants"/>
        </authorList>
    </citation>
    <scope>IDENTIFICATION</scope>
</reference>
<sequence length="968" mass="108740">MPGHNHKKNHHKKKHHETHEKTMSPHEQAGIDGLTVVTNSSEKNNGQSVNHAASGDEGDTFASANSTPRYPHSGSVSREGSISPPSMSPRVADIPPASPKHDVSDDHAVSQTALSTENSKTQILHDLNENLLKQVKGLRSDKDNLAKKVAELEEQLNAVNDTEAKRIAPTSEHSIEVDQQKPQISETEFLTLKEFATTVADEKDALMKERDSLISEKNRLEETVSKFRVESEEVERSSTAANQRVLALEKETESLMTAKEDLVALQESASKLSTEKSSLLEEKASLLLEKEAQEKRLSALEEELAEAKKSAGITEDEISTLKEKVKSLVAESHELRESQIHEKDFLALKDNVMELTQSRDAVLKEKESLSCENERLQQEISERKSELDEAEKRFVVAEERAQSLKEEVKSLSFKVEELLAQSAGFRQNASELSQERDALVKEKDSLHSEKRVLEDDLKRSKQDLEDAGKEKKILVERVEALEKDAESLKQANRVLIGSQIPEVEFLSLKDSVTRLSQEKAAVEEEKGVLLSEKRELEDALFKSRQELEEVKKLSFVAQERVPTLEKDIEGLGVDLSKFKKAAEELEFENGRIRNENTRLEGVLTDAHSQEEVYNRKVKDLEAKVKELSTELESSDMTMSELREELLVAKEQSTELAASLEKKHKECSIQEEDVVSKVTFLESTISSLKQELEHVKQKSAESSALVESKSKEFDERVESLDNQILHLQDELGTAKSEASEANDILAFKTREFCEKVQELETQTISLQEKLKGAKSEAMEAAARFEIEQEIFDSHTKELTGKLKELQSRVELLESQLQTEKYKAAEAAQTYKDDGQDFSLKISTASAENEKLKADLGYSADTIQSLQETIASSHAKCEELLAELTELKNGRDKSLELDSWQSQVKTLEETLENAKWEARKKEKMYEELELAKYESDKRTETTKYILPAATATGALAATGLMLILKAVSRQ</sequence>